<dbReference type="PANTHER" id="PTHR36812:SF9">
    <property type="entry name" value="MYB-LIKE PROTEIN X ISOFORM X1"/>
    <property type="match status" value="1"/>
</dbReference>
<feature type="region of interest" description="Disordered" evidence="1">
    <location>
        <begin position="1710"/>
        <end position="1742"/>
    </location>
</feature>
<feature type="region of interest" description="Disordered" evidence="1">
    <location>
        <begin position="209"/>
        <end position="236"/>
    </location>
</feature>
<feature type="region of interest" description="Disordered" evidence="1">
    <location>
        <begin position="1295"/>
        <end position="1324"/>
    </location>
</feature>
<reference evidence="2 3" key="1">
    <citation type="submission" date="2020-04" db="EMBL/GenBank/DDBJ databases">
        <authorList>
            <person name="Alioto T."/>
            <person name="Alioto T."/>
            <person name="Gomez Garrido J."/>
        </authorList>
    </citation>
    <scope>NUCLEOTIDE SEQUENCE [LARGE SCALE GENOMIC DNA]</scope>
</reference>
<accession>A0A8S1BUZ5</accession>
<sequence>MREKREDRLFYIKSFFDSFLGIKSGQNAKKVYLYLCDKVIQLNEIENISPDEDGGRKKQRDEIFNNVAPCDKSSEDLNNEKLPDSNSPFSLPQNVLNVLLPYLDEMLEKITNTDEEISVMVDSPEVKENVEIVMDNQSFLLKESVENGIDEEDKSNAGKVAEIMSYAGKEQQRPEPNERAIIRDFIDNFLGMKSGQNVKTVYLDLADAEEEENPPNGHVSEEGEFGHSPAQTSNQSLADQFSEENTQNDVFIGYESGQEENTIHSDSLDTFEENLAVKELSGEYLVIRNFMDSFLGMKSGPAETIFLDLANSQPEIKGDDNSVKKNQMVNICSDPAVLKAVFSVVPENETVEEGESRKETSDLRAIPGNLLQDKRNIVEPTEEKTTNPPEGKTINCLDYAGTIKPISIKNGLAAPARAVERPEDLFENLIHKKLREPGPDEDWDDPKPIQLYLHPETMQYVVVETEAPPEVEEEKSNKGMKKKKKKNKKQKKKRVEEEVFPDVLQEEIRDAVSNVVISLMASGELQVTKTIFPVPAGPQNISGKKITLEEAPVEVSDMNKEPAAAVEQQENPTDKDPILVAVAEKLLKLFDDQVKQPSAEKLPDVQRKAEQKIVPVAEEKVPDEAQTKKMKKKNKKEKEQIPKAEVGRNKENLRKEKEKVLEEQGHAIDITAHFYKFNFEEGVEKVSHFPLNQKEKEADEWECPAPVSLHYVPKEKKFLDLEKNLKYKKEEPEKKVQTLAEETNSKKIKPYKKKYVPNSEKLIVKLPLNVLDSKREEKSVVESVQPDPIVVLKPIEGPFAQGEFSEKKDKNVPRNEVVIPEETKSVEKPAPAQLPPESVVKRVQPAPIVENKVFKPAIEGSSAQGEFRAPEEQKKDVNDTVNLENIPRNPVLFSEKVKSVRQPPPGPSAQGEFRAPVEQKKDKNDTDKIKIIPEKVQIPEKIISAEKPSPVLFPSESVVESARPDPIVIEKEVVQPAIERPPAQGGSRAPAEQKMDKNKRVRFELTPRKVRVPEKTKSVEKPAPAQLPPKSVLKRVQPAPIVENKVFNSAIEGPPAQGECRAPEEQKRDINDTVNFENIPGNEVPIPEKIKPPAVQFPPEPSDESFQYENLAGVWTALRALGESQILLKSTLEERFTLLEKSIDGLSYEVRLSKAMPVFKKPNRLPLLTLQAVANVEALFKIRKTMELEQYKEICSYLKLVMNATQSWQAAVDAVLEAFYSTKLLETKYYKNIPCNFEPQKCPSIEEGLYELLQTHCNAKEMTMNDFKKRVQEWCIKKKNIHLIQLNEIENISPDENRGRKKQRDEIFGNPVAPCDKSSEDLNNEKLPDSISPFSLPQNVLNVLLPYLDEMLEKITNTDEEISVMVDSPEVKENVENVMDNQSFLPKESVENGTEEDILNAGKVAEIMSYAGKEQQQPEPNERAIIRDFIDNFLGMKSGQNVETVHLDLAEDAEEEENPPNGHVSEEGEFGHSPAQTSNQSLADQFSEENTQNDVFLGMESGQEENTIHSDSLDTFEENLAVKELSGEYLVIRNFMDSFLGIKSGPAETIFLDLANSQPEIKGDAHSVKKNQMVNICSDPAVLKAVFTIVPEDETVGESRRETSDLQSIPDNLLQDKRNIVEQTEEKTTNPPEGKTINSLNYEGTIKPISIKNSLAAPARAVERPEDLFENLIHKKLREPGPDEDWDDPKPIQLYLHPETMQYVVDETETAPKVQEEESNKGKKKKKKKKKKRVEEEEVSPDVLQEEFGDAVSNVLISLMASGELQVTKTIAPVPAGPQNISGKKIIFEEEPVEVSDIEGQETIKKIVENQDISPPNVLLDNPQDEPAAAAVEQQENPIDKDPILVEVAEKLFDEQVKESSAEKLPDVQTEQKIVPVAEEKVPNEAQTKKGKKKNKNKKEQIPKVEVGKNKENLRKEKEKVLEEQGHAIDITAHFYKFNFEEGVEKVSHFPLNQKEKEADEWECPAPVSLHYVPKVKRFLDLEEHQKNKKVEIIEEVVEEPKILPDVTNSKKNEPEKKKSPSESEKSIVKLPMNVVDSKKEEKSVVVQILKRPIEGPPSQGEFRVPEEQKRDIKDTLNFENIPGIEVPIPEKIKPPTVQFPPEPSDESFQYEDLADVWTALRNLGEGEKNLKSTIEDRFGRLEKSIADLRREFKHCKELKVTKKPKSFPLSTVEDVTSVEAYFDYLDSEIYKEMHSYLELVMNATQSWQAAVDAVLEAMFTPALQKTELWKKEICISLPKVCPSIEKGLYDLLTTHRNGDEMTREAFQNRVQTWCRNKPNEQD</sequence>
<organism evidence="2 3">
    <name type="scientific">Cloeon dipterum</name>
    <dbReference type="NCBI Taxonomy" id="197152"/>
    <lineage>
        <taxon>Eukaryota</taxon>
        <taxon>Metazoa</taxon>
        <taxon>Ecdysozoa</taxon>
        <taxon>Arthropoda</taxon>
        <taxon>Hexapoda</taxon>
        <taxon>Insecta</taxon>
        <taxon>Pterygota</taxon>
        <taxon>Palaeoptera</taxon>
        <taxon>Ephemeroptera</taxon>
        <taxon>Pisciforma</taxon>
        <taxon>Baetidae</taxon>
        <taxon>Cloeon</taxon>
    </lineage>
</organism>
<comment type="caution">
    <text evidence="2">The sequence shown here is derived from an EMBL/GenBank/DDBJ whole genome shotgun (WGS) entry which is preliminary data.</text>
</comment>
<evidence type="ECO:0000313" key="3">
    <source>
        <dbReference type="Proteomes" id="UP000494165"/>
    </source>
</evidence>
<dbReference type="Proteomes" id="UP000494165">
    <property type="component" value="Unassembled WGS sequence"/>
</dbReference>
<dbReference type="PANTHER" id="PTHR36812">
    <property type="entry name" value="NEUROFILAMENT TRIPLET M PROTEIN-LIKE PROTEIN"/>
    <property type="match status" value="1"/>
</dbReference>
<feature type="region of interest" description="Disordered" evidence="1">
    <location>
        <begin position="861"/>
        <end position="927"/>
    </location>
</feature>
<feature type="compositionally biased region" description="Basic residues" evidence="1">
    <location>
        <begin position="478"/>
        <end position="493"/>
    </location>
</feature>
<feature type="region of interest" description="Disordered" evidence="1">
    <location>
        <begin position="973"/>
        <end position="1026"/>
    </location>
</feature>
<dbReference type="EMBL" id="CADEPI010000003">
    <property type="protein sequence ID" value="CAB3360408.1"/>
    <property type="molecule type" value="Genomic_DNA"/>
</dbReference>
<feature type="compositionally biased region" description="Basic and acidic residues" evidence="1">
    <location>
        <begin position="991"/>
        <end position="1020"/>
    </location>
</feature>
<feature type="region of interest" description="Disordered" evidence="1">
    <location>
        <begin position="467"/>
        <end position="495"/>
    </location>
</feature>
<evidence type="ECO:0000256" key="1">
    <source>
        <dbReference type="SAM" id="MobiDB-lite"/>
    </source>
</evidence>
<feature type="region of interest" description="Disordered" evidence="1">
    <location>
        <begin position="1880"/>
        <end position="1912"/>
    </location>
</feature>
<proteinExistence type="predicted"/>
<feature type="region of interest" description="Disordered" evidence="1">
    <location>
        <begin position="1452"/>
        <end position="1481"/>
    </location>
</feature>
<feature type="compositionally biased region" description="Basic and acidic residues" evidence="1">
    <location>
        <begin position="1898"/>
        <end position="1912"/>
    </location>
</feature>
<gene>
    <name evidence="2" type="ORF">CLODIP_2_CD08831</name>
</gene>
<name>A0A8S1BUZ5_9INSE</name>
<feature type="compositionally biased region" description="Basic and acidic residues" evidence="1">
    <location>
        <begin position="1295"/>
        <end position="1307"/>
    </location>
</feature>
<evidence type="ECO:0000313" key="2">
    <source>
        <dbReference type="EMBL" id="CAB3360408.1"/>
    </source>
</evidence>
<feature type="region of interest" description="Disordered" evidence="1">
    <location>
        <begin position="2005"/>
        <end position="2028"/>
    </location>
</feature>
<protein>
    <submittedName>
        <fullName evidence="2">Uncharacterized protein</fullName>
    </submittedName>
</protein>
<feature type="compositionally biased region" description="Basic and acidic residues" evidence="1">
    <location>
        <begin position="915"/>
        <end position="927"/>
    </location>
</feature>
<feature type="compositionally biased region" description="Basic and acidic residues" evidence="1">
    <location>
        <begin position="804"/>
        <end position="813"/>
    </location>
</feature>
<keyword evidence="3" id="KW-1185">Reference proteome</keyword>
<feature type="compositionally biased region" description="Basic and acidic residues" evidence="1">
    <location>
        <begin position="868"/>
        <end position="878"/>
    </location>
</feature>
<feature type="region of interest" description="Disordered" evidence="1">
    <location>
        <begin position="622"/>
        <end position="641"/>
    </location>
</feature>
<feature type="region of interest" description="Disordered" evidence="1">
    <location>
        <begin position="802"/>
        <end position="839"/>
    </location>
</feature>
<feature type="compositionally biased region" description="Basic residues" evidence="1">
    <location>
        <begin position="1722"/>
        <end position="1732"/>
    </location>
</feature>
<feature type="region of interest" description="Disordered" evidence="1">
    <location>
        <begin position="1081"/>
        <end position="1102"/>
    </location>
</feature>